<dbReference type="GO" id="GO:0015276">
    <property type="term" value="F:ligand-gated monoatomic ion channel activity"/>
    <property type="evidence" value="ECO:0007669"/>
    <property type="project" value="InterPro"/>
</dbReference>
<evidence type="ECO:0000256" key="2">
    <source>
        <dbReference type="ARBA" id="ARBA00022448"/>
    </source>
</evidence>
<evidence type="ECO:0000256" key="3">
    <source>
        <dbReference type="ARBA" id="ARBA00022729"/>
    </source>
</evidence>
<evidence type="ECO:0000259" key="7">
    <source>
        <dbReference type="SMART" id="SM00079"/>
    </source>
</evidence>
<dbReference type="KEGG" id="dea:FPZ08_14900"/>
<gene>
    <name evidence="8" type="ORF">FPZ08_14900</name>
</gene>
<proteinExistence type="inferred from homology"/>
<organism evidence="8 9">
    <name type="scientific">Devosia ginsengisoli</name>
    <dbReference type="NCBI Taxonomy" id="400770"/>
    <lineage>
        <taxon>Bacteria</taxon>
        <taxon>Pseudomonadati</taxon>
        <taxon>Pseudomonadota</taxon>
        <taxon>Alphaproteobacteria</taxon>
        <taxon>Hyphomicrobiales</taxon>
        <taxon>Devosiaceae</taxon>
        <taxon>Devosia</taxon>
    </lineage>
</organism>
<protein>
    <submittedName>
        <fullName evidence="8">Transporter substrate-binding domain-containing protein</fullName>
    </submittedName>
</protein>
<feature type="domain" description="Ionotropic glutamate receptor C-terminal" evidence="7">
    <location>
        <begin position="78"/>
        <end position="297"/>
    </location>
</feature>
<dbReference type="InterPro" id="IPR051455">
    <property type="entry name" value="Bact_solute-bind_prot3"/>
</dbReference>
<dbReference type="SMART" id="SM00062">
    <property type="entry name" value="PBPb"/>
    <property type="match status" value="1"/>
</dbReference>
<feature type="region of interest" description="Disordered" evidence="5">
    <location>
        <begin position="1"/>
        <end position="39"/>
    </location>
</feature>
<keyword evidence="2" id="KW-0813">Transport</keyword>
<dbReference type="InterPro" id="IPR001638">
    <property type="entry name" value="Solute-binding_3/MltF_N"/>
</dbReference>
<keyword evidence="3" id="KW-0732">Signal</keyword>
<dbReference type="EMBL" id="CP042304">
    <property type="protein sequence ID" value="QDZ11921.1"/>
    <property type="molecule type" value="Genomic_DNA"/>
</dbReference>
<dbReference type="Proteomes" id="UP000315364">
    <property type="component" value="Chromosome"/>
</dbReference>
<evidence type="ECO:0000313" key="8">
    <source>
        <dbReference type="EMBL" id="QDZ11921.1"/>
    </source>
</evidence>
<dbReference type="Pfam" id="PF00497">
    <property type="entry name" value="SBP_bac_3"/>
    <property type="match status" value="1"/>
</dbReference>
<dbReference type="GO" id="GO:0016020">
    <property type="term" value="C:membrane"/>
    <property type="evidence" value="ECO:0007669"/>
    <property type="project" value="InterPro"/>
</dbReference>
<comment type="similarity">
    <text evidence="1 4">Belongs to the bacterial solute-binding protein 3 family.</text>
</comment>
<sequence>MKGVSTKSARPTTLSATRRRRNSSGSSPRSLPDDKQNITKGRPSMFKTIAALGLAAAFAGLATPGFAADLDEVMARNKIIIGVQNDVPPYSAIGDNNEPIGYDIDVAKLLAERLGVELELVVLTGANRVPYLLSNRVDAVVATIGITPERREAIDFTRPYLVFQTVMLAPEDIAVSSADEIGAYRVGVTRGTMMDPLVTNAAPAGTNIMRFDDDATSAVALATGQVDMVPTGELIARAIAEQNPDRNLEIKFVMASTYAGIGVSKDSPALRDRLNEVIAETLEDGALAKLYETWLGGELPELPASVDDVP</sequence>
<dbReference type="InterPro" id="IPR001320">
    <property type="entry name" value="Iontro_rcpt_C"/>
</dbReference>
<dbReference type="GO" id="GO:0006865">
    <property type="term" value="P:amino acid transport"/>
    <property type="evidence" value="ECO:0007669"/>
    <property type="project" value="TreeGrafter"/>
</dbReference>
<dbReference type="Gene3D" id="3.40.190.10">
    <property type="entry name" value="Periplasmic binding protein-like II"/>
    <property type="match status" value="2"/>
</dbReference>
<dbReference type="PANTHER" id="PTHR30085:SF6">
    <property type="entry name" value="ABC TRANSPORTER GLUTAMINE-BINDING PROTEIN GLNH"/>
    <property type="match status" value="1"/>
</dbReference>
<reference evidence="8 9" key="1">
    <citation type="submission" date="2019-07" db="EMBL/GenBank/DDBJ databases">
        <title>Full genome sequence of Devosia sp. Gsoil 520.</title>
        <authorList>
            <person name="Im W.-T."/>
        </authorList>
    </citation>
    <scope>NUCLEOTIDE SEQUENCE [LARGE SCALE GENOMIC DNA]</scope>
    <source>
        <strain evidence="8 9">Gsoil 520</strain>
    </source>
</reference>
<evidence type="ECO:0000256" key="4">
    <source>
        <dbReference type="RuleBase" id="RU003744"/>
    </source>
</evidence>
<evidence type="ECO:0000313" key="9">
    <source>
        <dbReference type="Proteomes" id="UP000315364"/>
    </source>
</evidence>
<dbReference type="PANTHER" id="PTHR30085">
    <property type="entry name" value="AMINO ACID ABC TRANSPORTER PERMEASE"/>
    <property type="match status" value="1"/>
</dbReference>
<feature type="compositionally biased region" description="Polar residues" evidence="5">
    <location>
        <begin position="1"/>
        <end position="16"/>
    </location>
</feature>
<feature type="domain" description="Solute-binding protein family 3/N-terminal" evidence="6">
    <location>
        <begin position="78"/>
        <end position="298"/>
    </location>
</feature>
<evidence type="ECO:0000259" key="6">
    <source>
        <dbReference type="SMART" id="SM00062"/>
    </source>
</evidence>
<accession>A0A5B8LVQ7</accession>
<keyword evidence="9" id="KW-1185">Reference proteome</keyword>
<dbReference type="OrthoDB" id="6192933at2"/>
<dbReference type="AlphaFoldDB" id="A0A5B8LVQ7"/>
<dbReference type="GO" id="GO:0005576">
    <property type="term" value="C:extracellular region"/>
    <property type="evidence" value="ECO:0007669"/>
    <property type="project" value="TreeGrafter"/>
</dbReference>
<dbReference type="SMART" id="SM00079">
    <property type="entry name" value="PBPe"/>
    <property type="match status" value="1"/>
</dbReference>
<dbReference type="PROSITE" id="PS01039">
    <property type="entry name" value="SBP_BACTERIAL_3"/>
    <property type="match status" value="1"/>
</dbReference>
<name>A0A5B8LVQ7_9HYPH</name>
<evidence type="ECO:0000256" key="5">
    <source>
        <dbReference type="SAM" id="MobiDB-lite"/>
    </source>
</evidence>
<dbReference type="SUPFAM" id="SSF53850">
    <property type="entry name" value="Periplasmic binding protein-like II"/>
    <property type="match status" value="1"/>
</dbReference>
<dbReference type="InterPro" id="IPR018313">
    <property type="entry name" value="SBP_3_CS"/>
</dbReference>
<dbReference type="GO" id="GO:0030288">
    <property type="term" value="C:outer membrane-bounded periplasmic space"/>
    <property type="evidence" value="ECO:0007669"/>
    <property type="project" value="TreeGrafter"/>
</dbReference>
<evidence type="ECO:0000256" key="1">
    <source>
        <dbReference type="ARBA" id="ARBA00010333"/>
    </source>
</evidence>